<organism evidence="9 10">
    <name type="scientific">Dermabacter jinjuensis</name>
    <dbReference type="NCBI Taxonomy" id="1667168"/>
    <lineage>
        <taxon>Bacteria</taxon>
        <taxon>Bacillati</taxon>
        <taxon>Actinomycetota</taxon>
        <taxon>Actinomycetes</taxon>
        <taxon>Micrococcales</taxon>
        <taxon>Dermabacteraceae</taxon>
        <taxon>Dermabacter</taxon>
    </lineage>
</organism>
<proteinExistence type="inferred from homology"/>
<keyword evidence="3" id="KW-0227">DNA damage</keyword>
<dbReference type="PANTHER" id="PTHR13604:SF0">
    <property type="entry name" value="ABASIC SITE PROCESSING PROTEIN HMCES"/>
    <property type="match status" value="1"/>
</dbReference>
<evidence type="ECO:0000256" key="2">
    <source>
        <dbReference type="ARBA" id="ARBA00022670"/>
    </source>
</evidence>
<accession>A0ABM6PL62</accession>
<evidence type="ECO:0000256" key="1">
    <source>
        <dbReference type="ARBA" id="ARBA00008136"/>
    </source>
</evidence>
<keyword evidence="7" id="KW-0456">Lyase</keyword>
<name>A0ABM6PL62_9MICO</name>
<dbReference type="Proteomes" id="UP000815698">
    <property type="component" value="Chromosome"/>
</dbReference>
<dbReference type="Gene3D" id="3.90.1680.10">
    <property type="entry name" value="SOS response associated peptidase-like"/>
    <property type="match status" value="1"/>
</dbReference>
<reference evidence="9 10" key="1">
    <citation type="journal article" date="2016" name="Int. J. Syst. Evol. Microbiol.">
        <title>Dermabacter jinjuensis sp. nov., a novel species of the genus Dermabacter isolated from a clinical specimen.</title>
        <authorList>
            <person name="Park Y.K."/>
            <person name="Lee K.M."/>
            <person name="Lee W.K."/>
            <person name="Cho M.J."/>
            <person name="Lee H.S."/>
            <person name="Cho Y.G."/>
            <person name="Lee Y.C."/>
            <person name="Lee W.K."/>
            <person name="Seong W.K."/>
            <person name="Hwang K.J."/>
        </authorList>
    </citation>
    <scope>NUCLEOTIDE SEQUENCE [LARGE SCALE GENOMIC DNA]</scope>
    <source>
        <strain evidence="9 10">32T</strain>
    </source>
</reference>
<dbReference type="EC" id="3.4.-.-" evidence="8"/>
<dbReference type="EMBL" id="CP023482">
    <property type="protein sequence ID" value="ATH96303.1"/>
    <property type="molecule type" value="Genomic_DNA"/>
</dbReference>
<evidence type="ECO:0000313" key="10">
    <source>
        <dbReference type="Proteomes" id="UP000815698"/>
    </source>
</evidence>
<dbReference type="PANTHER" id="PTHR13604">
    <property type="entry name" value="DC12-RELATED"/>
    <property type="match status" value="1"/>
</dbReference>
<evidence type="ECO:0000256" key="6">
    <source>
        <dbReference type="ARBA" id="ARBA00023125"/>
    </source>
</evidence>
<dbReference type="InterPro" id="IPR036590">
    <property type="entry name" value="SRAP-like"/>
</dbReference>
<evidence type="ECO:0000313" key="9">
    <source>
        <dbReference type="EMBL" id="ATH96303.1"/>
    </source>
</evidence>
<dbReference type="Pfam" id="PF02586">
    <property type="entry name" value="SRAP"/>
    <property type="match status" value="1"/>
</dbReference>
<dbReference type="SUPFAM" id="SSF143081">
    <property type="entry name" value="BB1717-like"/>
    <property type="match status" value="1"/>
</dbReference>
<keyword evidence="2 8" id="KW-0645">Protease</keyword>
<evidence type="ECO:0000256" key="3">
    <source>
        <dbReference type="ARBA" id="ARBA00022763"/>
    </source>
</evidence>
<gene>
    <name evidence="9" type="ORF">COP05_03720</name>
</gene>
<evidence type="ECO:0000256" key="7">
    <source>
        <dbReference type="ARBA" id="ARBA00023239"/>
    </source>
</evidence>
<keyword evidence="5" id="KW-0190">Covalent protein-DNA linkage</keyword>
<keyword evidence="10" id="KW-1185">Reference proteome</keyword>
<dbReference type="InterPro" id="IPR003738">
    <property type="entry name" value="SRAP"/>
</dbReference>
<evidence type="ECO:0000256" key="5">
    <source>
        <dbReference type="ARBA" id="ARBA00023124"/>
    </source>
</evidence>
<evidence type="ECO:0000256" key="4">
    <source>
        <dbReference type="ARBA" id="ARBA00022801"/>
    </source>
</evidence>
<sequence>MCGRFAFFQEIEPLLDDIGALDRADPHLATRYNIPPTTPIYVVTEAVERDTSTLTRAVRTAHWGLVPRFAKDLSFSAKTFNARRETLIEKPSFRGSLSRYRALVPMNGYYEWQSGPNGKIPYHLHDPHAPLLYAAGLVSWWKDPARPEAEWLLTATIMTKAAEGHLERIHSRMPVFLNPEGRETWLGFESFATGNDAHTWINGSEGQLPAQALEVYRVGDDVGNVTNEVAHLIDRQHPTPA</sequence>
<keyword evidence="6" id="KW-0238">DNA-binding</keyword>
<comment type="similarity">
    <text evidence="1 8">Belongs to the SOS response-associated peptidase family.</text>
</comment>
<keyword evidence="4 8" id="KW-0378">Hydrolase</keyword>
<evidence type="ECO:0000256" key="8">
    <source>
        <dbReference type="RuleBase" id="RU364100"/>
    </source>
</evidence>
<protein>
    <recommendedName>
        <fullName evidence="8">Abasic site processing protein</fullName>
        <ecNumber evidence="8">3.4.-.-</ecNumber>
    </recommendedName>
</protein>
<dbReference type="RefSeq" id="WP_096882733.1">
    <property type="nucleotide sequence ID" value="NZ_CP023482.1"/>
</dbReference>